<dbReference type="GO" id="GO:0030620">
    <property type="term" value="F:U2 snRNA binding"/>
    <property type="evidence" value="ECO:0007669"/>
    <property type="project" value="TreeGrafter"/>
</dbReference>
<gene>
    <name evidence="4" type="ORF">LUZ61_011675</name>
</gene>
<dbReference type="AlphaFoldDB" id="A0AAD6A1L0"/>
<dbReference type="Proteomes" id="UP001210211">
    <property type="component" value="Unassembled WGS sequence"/>
</dbReference>
<feature type="region of interest" description="Disordered" evidence="1">
    <location>
        <begin position="471"/>
        <end position="503"/>
    </location>
</feature>
<dbReference type="Pfam" id="PF15862">
    <property type="entry name" value="Coilin_N"/>
    <property type="match status" value="1"/>
</dbReference>
<dbReference type="InterPro" id="IPR056398">
    <property type="entry name" value="Tudor_Coilin"/>
</dbReference>
<dbReference type="InterPro" id="IPR024822">
    <property type="entry name" value="Coilin"/>
</dbReference>
<name>A0AAD6A1L0_9POAL</name>
<evidence type="ECO:0000256" key="1">
    <source>
        <dbReference type="SAM" id="MobiDB-lite"/>
    </source>
</evidence>
<sequence>MEEKKELEVPVRVRLAFANRHLLTKEQISQGFGRSWAVIRPELVTVDDFTRDISSRFGLSCSSSHGIVLSMDGFSLPQFESTSIFRDNDILRVKRKIGMDKKTDLAVPDKECQIIGKKTIDKQTLSSTDDVILIEGGANVSRNKKSIKKKKKRTLTEVTSTKGEHMEMNKKLKSMANERLVIICESNCGVPAAEAPCQKHTINQEANAPIIASQRDKEVVCTRENTSSEHLGAQEKFHGKDTISKEQKSLMLQKFKDKFIERDGTIDEVGESDEDIDFESLYPLTCLPVEGNIIAYRLVETSSGRPELSVFRVGKVIKFDPIRMLILLGPVCKYPIFPDGEISESQKSLYKEDGSLEVDFGSLVDLRLVEESESRMGYSRSKFTWDFGTGSHSGWKVAEASCGKEENKTGWGGGASWQDMGQRGSRIQPRRGSNGGICKNVSSSWQAGEASNATETTGYCRGTWALNNRRGASNPRWGQNGDRFGSRSSFSRGMNGRAGNNNEDSAWEASREITNTDGATQTQENGWDTWVPNTSRGGSHWSHMGQICSGFGSPGGFSRGGRSGRGGRRGRGGRYYNPKFSN</sequence>
<feature type="domain" description="Coilin tudor" evidence="3">
    <location>
        <begin position="275"/>
        <end position="371"/>
    </location>
</feature>
<dbReference type="PANTHER" id="PTHR15197">
    <property type="entry name" value="COILIN P80"/>
    <property type="match status" value="1"/>
</dbReference>
<dbReference type="Pfam" id="PF23086">
    <property type="entry name" value="Tudor_Coilin"/>
    <property type="match status" value="1"/>
</dbReference>
<evidence type="ECO:0008006" key="6">
    <source>
        <dbReference type="Google" id="ProtNLM"/>
    </source>
</evidence>
<keyword evidence="5" id="KW-1185">Reference proteome</keyword>
<feature type="compositionally biased region" description="Low complexity" evidence="1">
    <location>
        <begin position="480"/>
        <end position="497"/>
    </location>
</feature>
<dbReference type="PANTHER" id="PTHR15197:SF0">
    <property type="entry name" value="COILIN"/>
    <property type="match status" value="1"/>
</dbReference>
<evidence type="ECO:0000313" key="5">
    <source>
        <dbReference type="Proteomes" id="UP001210211"/>
    </source>
</evidence>
<dbReference type="GO" id="GO:0030619">
    <property type="term" value="F:U1 snRNA binding"/>
    <property type="evidence" value="ECO:0007669"/>
    <property type="project" value="TreeGrafter"/>
</dbReference>
<protein>
    <recommendedName>
        <fullName evidence="6">Coilin</fullName>
    </recommendedName>
</protein>
<proteinExistence type="predicted"/>
<feature type="region of interest" description="Disordered" evidence="1">
    <location>
        <begin position="406"/>
        <end position="439"/>
    </location>
</feature>
<organism evidence="4 5">
    <name type="scientific">Rhynchospora tenuis</name>
    <dbReference type="NCBI Taxonomy" id="198213"/>
    <lineage>
        <taxon>Eukaryota</taxon>
        <taxon>Viridiplantae</taxon>
        <taxon>Streptophyta</taxon>
        <taxon>Embryophyta</taxon>
        <taxon>Tracheophyta</taxon>
        <taxon>Spermatophyta</taxon>
        <taxon>Magnoliopsida</taxon>
        <taxon>Liliopsida</taxon>
        <taxon>Poales</taxon>
        <taxon>Cyperaceae</taxon>
        <taxon>Cyperoideae</taxon>
        <taxon>Rhynchosporeae</taxon>
        <taxon>Rhynchospora</taxon>
    </lineage>
</organism>
<feature type="domain" description="Coilin N-terminal" evidence="2">
    <location>
        <begin position="11"/>
        <end position="173"/>
    </location>
</feature>
<dbReference type="GO" id="GO:0015030">
    <property type="term" value="C:Cajal body"/>
    <property type="evidence" value="ECO:0007669"/>
    <property type="project" value="TreeGrafter"/>
</dbReference>
<evidence type="ECO:0000259" key="2">
    <source>
        <dbReference type="Pfam" id="PF15862"/>
    </source>
</evidence>
<comment type="caution">
    <text evidence="4">The sequence shown here is derived from an EMBL/GenBank/DDBJ whole genome shotgun (WGS) entry which is preliminary data.</text>
</comment>
<dbReference type="EMBL" id="JAMRDG010000001">
    <property type="protein sequence ID" value="KAJ3707970.1"/>
    <property type="molecule type" value="Genomic_DNA"/>
</dbReference>
<evidence type="ECO:0000313" key="4">
    <source>
        <dbReference type="EMBL" id="KAJ3707970.1"/>
    </source>
</evidence>
<dbReference type="GO" id="GO:0000387">
    <property type="term" value="P:spliceosomal snRNP assembly"/>
    <property type="evidence" value="ECO:0007669"/>
    <property type="project" value="TreeGrafter"/>
</dbReference>
<dbReference type="InterPro" id="IPR031722">
    <property type="entry name" value="Coilin_N"/>
</dbReference>
<evidence type="ECO:0000259" key="3">
    <source>
        <dbReference type="Pfam" id="PF23086"/>
    </source>
</evidence>
<reference evidence="4 5" key="1">
    <citation type="journal article" date="2022" name="Cell">
        <title>Repeat-based holocentromeres influence genome architecture and karyotype evolution.</title>
        <authorList>
            <person name="Hofstatter P.G."/>
            <person name="Thangavel G."/>
            <person name="Lux T."/>
            <person name="Neumann P."/>
            <person name="Vondrak T."/>
            <person name="Novak P."/>
            <person name="Zhang M."/>
            <person name="Costa L."/>
            <person name="Castellani M."/>
            <person name="Scott A."/>
            <person name="Toegelov H."/>
            <person name="Fuchs J."/>
            <person name="Mata-Sucre Y."/>
            <person name="Dias Y."/>
            <person name="Vanzela A.L.L."/>
            <person name="Huettel B."/>
            <person name="Almeida C.C.S."/>
            <person name="Simkova H."/>
            <person name="Souza G."/>
            <person name="Pedrosa-Harand A."/>
            <person name="Macas J."/>
            <person name="Mayer K.F.X."/>
            <person name="Houben A."/>
            <person name="Marques A."/>
        </authorList>
    </citation>
    <scope>NUCLEOTIDE SEQUENCE [LARGE SCALE GENOMIC DNA]</scope>
    <source>
        <strain evidence="4">RhyTen1mFocal</strain>
    </source>
</reference>
<accession>A0AAD6A1L0</accession>
<feature type="compositionally biased region" description="Gly residues" evidence="1">
    <location>
        <begin position="552"/>
        <end position="564"/>
    </location>
</feature>
<feature type="region of interest" description="Disordered" evidence="1">
    <location>
        <begin position="552"/>
        <end position="582"/>
    </location>
</feature>